<evidence type="ECO:0008006" key="4">
    <source>
        <dbReference type="Google" id="ProtNLM"/>
    </source>
</evidence>
<organism evidence="2 3">
    <name type="scientific">Salinisphaera aquimarina</name>
    <dbReference type="NCBI Taxonomy" id="2094031"/>
    <lineage>
        <taxon>Bacteria</taxon>
        <taxon>Pseudomonadati</taxon>
        <taxon>Pseudomonadota</taxon>
        <taxon>Gammaproteobacteria</taxon>
        <taxon>Salinisphaerales</taxon>
        <taxon>Salinisphaeraceae</taxon>
        <taxon>Salinisphaera</taxon>
    </lineage>
</organism>
<keyword evidence="1" id="KW-0732">Signal</keyword>
<evidence type="ECO:0000256" key="1">
    <source>
        <dbReference type="SAM" id="SignalP"/>
    </source>
</evidence>
<proteinExistence type="predicted"/>
<reference evidence="3" key="1">
    <citation type="journal article" date="2019" name="Int. J. Syst. Evol. Microbiol.">
        <title>The Global Catalogue of Microorganisms (GCM) 10K type strain sequencing project: providing services to taxonomists for standard genome sequencing and annotation.</title>
        <authorList>
            <consortium name="The Broad Institute Genomics Platform"/>
            <consortium name="The Broad Institute Genome Sequencing Center for Infectious Disease"/>
            <person name="Wu L."/>
            <person name="Ma J."/>
        </authorList>
    </citation>
    <scope>NUCLEOTIDE SEQUENCE [LARGE SCALE GENOMIC DNA]</scope>
    <source>
        <strain evidence="3">KCTC 52640</strain>
    </source>
</reference>
<sequence>MHARYPFLIAVLLLSGMLNACANTPPPARASDNGYRPDVTVAVTQDTGMLAQGLSRSLRQHGWTLIGYDADALQGNRDYQSLARRARYRLTLSSDRIGDCRSGEPSFLYNVAMIENASGDVALALTGATCLATAIRDFDTDLRRKHLIVPSATTAPAS</sequence>
<feature type="signal peptide" evidence="1">
    <location>
        <begin position="1"/>
        <end position="22"/>
    </location>
</feature>
<dbReference type="Proteomes" id="UP001595462">
    <property type="component" value="Unassembled WGS sequence"/>
</dbReference>
<name>A0ABV7EX62_9GAMM</name>
<keyword evidence="3" id="KW-1185">Reference proteome</keyword>
<comment type="caution">
    <text evidence="2">The sequence shown here is derived from an EMBL/GenBank/DDBJ whole genome shotgun (WGS) entry which is preliminary data.</text>
</comment>
<gene>
    <name evidence="2" type="ORF">ACFOSU_19875</name>
</gene>
<dbReference type="RefSeq" id="WP_380691734.1">
    <property type="nucleotide sequence ID" value="NZ_JBHRSS010000010.1"/>
</dbReference>
<evidence type="ECO:0000313" key="3">
    <source>
        <dbReference type="Proteomes" id="UP001595462"/>
    </source>
</evidence>
<dbReference type="EMBL" id="JBHRSS010000010">
    <property type="protein sequence ID" value="MFC3106137.1"/>
    <property type="molecule type" value="Genomic_DNA"/>
</dbReference>
<protein>
    <recommendedName>
        <fullName evidence="4">Lipoprotein</fullName>
    </recommendedName>
</protein>
<feature type="chain" id="PRO_5045179998" description="Lipoprotein" evidence="1">
    <location>
        <begin position="23"/>
        <end position="158"/>
    </location>
</feature>
<evidence type="ECO:0000313" key="2">
    <source>
        <dbReference type="EMBL" id="MFC3106137.1"/>
    </source>
</evidence>
<accession>A0ABV7EX62</accession>